<dbReference type="PANTHER" id="PTHR43979">
    <property type="entry name" value="PRE-MRNA-PROCESSING FACTOR 17"/>
    <property type="match status" value="1"/>
</dbReference>
<dbReference type="PANTHER" id="PTHR43979:SF1">
    <property type="entry name" value="PRE-MRNA-PROCESSING FACTOR 17"/>
    <property type="match status" value="1"/>
</dbReference>
<feature type="repeat" description="WD" evidence="1">
    <location>
        <begin position="379"/>
        <end position="411"/>
    </location>
</feature>
<organism evidence="4">
    <name type="scientific">Chaetomium thermophilum (strain DSM 1495 / CBS 144.50 / IMI 039719)</name>
    <name type="common">Thermochaetoides thermophila</name>
    <dbReference type="NCBI Taxonomy" id="759272"/>
    <lineage>
        <taxon>Eukaryota</taxon>
        <taxon>Fungi</taxon>
        <taxon>Dikarya</taxon>
        <taxon>Ascomycota</taxon>
        <taxon>Pezizomycotina</taxon>
        <taxon>Sordariomycetes</taxon>
        <taxon>Sordariomycetidae</taxon>
        <taxon>Sordariales</taxon>
        <taxon>Chaetomiaceae</taxon>
        <taxon>Thermochaetoides</taxon>
    </lineage>
</organism>
<dbReference type="GO" id="GO:0000398">
    <property type="term" value="P:mRNA splicing, via spliceosome"/>
    <property type="evidence" value="ECO:0007669"/>
    <property type="project" value="InterPro"/>
</dbReference>
<gene>
    <name evidence="3" type="ORF">CTHT_0017830</name>
</gene>
<dbReference type="RefSeq" id="XP_006692283.1">
    <property type="nucleotide sequence ID" value="XM_006692220.1"/>
</dbReference>
<reference evidence="5 6" key="2">
    <citation type="journal article" date="2025" name="Cell Res.">
        <title>Structural insights into spliceosome fidelity: DHX35-GPATCH1- mediated rejection of aberrant splicing substrates.</title>
        <authorList>
            <person name="Li Y."/>
            <person name="Fischer P."/>
            <person name="Wang M."/>
            <person name="Zhou Q."/>
            <person name="Song A."/>
            <person name="Yuan R."/>
            <person name="Meng W."/>
            <person name="Chen F.X."/>
            <person name="Luhrmann R."/>
            <person name="Lau B."/>
            <person name="Hurt E."/>
            <person name="Cheng J."/>
        </authorList>
    </citation>
    <scope>STRUCTURE BY ELECTRON MICROSCOPY (2.80 ANGSTROMS)</scope>
</reference>
<dbReference type="OMA" id="TLWHPHE"/>
<keyword evidence="5 6" id="KW-0002">3D-structure</keyword>
<accession>G0S2N1</accession>
<dbReference type="InterPro" id="IPR001680">
    <property type="entry name" value="WD40_rpt"/>
</dbReference>
<dbReference type="InterPro" id="IPR032847">
    <property type="entry name" value="PRPF17"/>
</dbReference>
<dbReference type="STRING" id="759272.G0S2N1"/>
<feature type="repeat" description="WD" evidence="1">
    <location>
        <begin position="292"/>
        <end position="333"/>
    </location>
</feature>
<evidence type="ECO:0007829" key="6">
    <source>
        <dbReference type="PDB" id="9L5S"/>
    </source>
</evidence>
<dbReference type="PROSITE" id="PS50294">
    <property type="entry name" value="WD_REPEATS_REGION"/>
    <property type="match status" value="3"/>
</dbReference>
<reference evidence="3 4" key="1">
    <citation type="journal article" date="2011" name="Cell">
        <title>Insight into structure and assembly of the nuclear pore complex by utilizing the genome of a eukaryotic thermophile.</title>
        <authorList>
            <person name="Amlacher S."/>
            <person name="Sarges P."/>
            <person name="Flemming D."/>
            <person name="van Noort V."/>
            <person name="Kunze R."/>
            <person name="Devos D.P."/>
            <person name="Arumugam M."/>
            <person name="Bork P."/>
            <person name="Hurt E."/>
        </authorList>
    </citation>
    <scope>NUCLEOTIDE SEQUENCE [LARGE SCALE GENOMIC DNA]</scope>
    <source>
        <strain evidence="4">DSM 1495 / CBS 144.50 / IMI 039719</strain>
    </source>
</reference>
<evidence type="ECO:0000256" key="2">
    <source>
        <dbReference type="SAM" id="MobiDB-lite"/>
    </source>
</evidence>
<dbReference type="InterPro" id="IPR015943">
    <property type="entry name" value="WD40/YVTN_repeat-like_dom_sf"/>
</dbReference>
<dbReference type="HOGENOM" id="CLU_022571_0_1_1"/>
<dbReference type="OrthoDB" id="10257301at2759"/>
<name>G0S2N1_CHATD</name>
<dbReference type="GO" id="GO:0003729">
    <property type="term" value="F:mRNA binding"/>
    <property type="evidence" value="ECO:0007669"/>
    <property type="project" value="TreeGrafter"/>
</dbReference>
<evidence type="ECO:0007829" key="5">
    <source>
        <dbReference type="PDB" id="9L5R"/>
    </source>
</evidence>
<dbReference type="EMBL" id="GL988040">
    <property type="protein sequence ID" value="EGS22264.1"/>
    <property type="molecule type" value="Genomic_DNA"/>
</dbReference>
<dbReference type="SUPFAM" id="SSF50978">
    <property type="entry name" value="WD40 repeat-like"/>
    <property type="match status" value="1"/>
</dbReference>
<dbReference type="Gene3D" id="2.130.10.10">
    <property type="entry name" value="YVTN repeat-like/Quinoprotein amine dehydrogenase"/>
    <property type="match status" value="1"/>
</dbReference>
<dbReference type="CDD" id="cd00200">
    <property type="entry name" value="WD40"/>
    <property type="match status" value="1"/>
</dbReference>
<dbReference type="EMDB" id="EMD-62842"/>
<dbReference type="AlphaFoldDB" id="G0S2N1"/>
<dbReference type="Proteomes" id="UP000008066">
    <property type="component" value="Unassembled WGS sequence"/>
</dbReference>
<feature type="repeat" description="WD" evidence="1">
    <location>
        <begin position="521"/>
        <end position="547"/>
    </location>
</feature>
<proteinExistence type="evidence at protein level"/>
<feature type="compositionally biased region" description="Low complexity" evidence="2">
    <location>
        <begin position="56"/>
        <end position="65"/>
    </location>
</feature>
<dbReference type="SMR" id="G0S2N1"/>
<dbReference type="KEGG" id="cthr:CTHT_0017830"/>
<dbReference type="eggNOG" id="KOG0282">
    <property type="taxonomic scope" value="Eukaryota"/>
</dbReference>
<evidence type="ECO:0000313" key="4">
    <source>
        <dbReference type="Proteomes" id="UP000008066"/>
    </source>
</evidence>
<dbReference type="PROSITE" id="PS50082">
    <property type="entry name" value="WD_REPEATS_2"/>
    <property type="match status" value="3"/>
</dbReference>
<feature type="region of interest" description="Disordered" evidence="2">
    <location>
        <begin position="42"/>
        <end position="70"/>
    </location>
</feature>
<dbReference type="GeneID" id="18255821"/>
<dbReference type="PDB" id="9L5T">
    <property type="method" value="EM"/>
    <property type="resolution" value="3.50 A"/>
    <property type="chains" value="W=1-547"/>
</dbReference>
<dbReference type="PDB" id="9L5S">
    <property type="method" value="EM"/>
    <property type="resolution" value="2.90 A"/>
    <property type="chains" value="W=1-547"/>
</dbReference>
<keyword evidence="4" id="KW-1185">Reference proteome</keyword>
<dbReference type="InterPro" id="IPR036322">
    <property type="entry name" value="WD40_repeat_dom_sf"/>
</dbReference>
<protein>
    <submittedName>
        <fullName evidence="3">Uncharacterized protein</fullName>
    </submittedName>
</protein>
<dbReference type="SMART" id="SM00320">
    <property type="entry name" value="WD40"/>
    <property type="match status" value="6"/>
</dbReference>
<dbReference type="GO" id="GO:0071013">
    <property type="term" value="C:catalytic step 2 spliceosome"/>
    <property type="evidence" value="ECO:0007669"/>
    <property type="project" value="InterPro"/>
</dbReference>
<keyword evidence="1" id="KW-0853">WD repeat</keyword>
<sequence length="547" mass="61137">MPDFGEYPPNLPVRDALILRESQAQAPTANHAVVPYTGENLARPSYGPANPFRDTSSSSASASGSLKRKNNVLTGHAEEMYISEATFRAKHRAVEAVGGGVMRSNREMKEVNKRLREMREDKGSATIADGEGAYIGPWARYKRREEYEVVDKKGEEEDGDEYEEVEVTDEEEEVIESGTVLKAPEPAIARRKEAEEMGEERTEFLGESEYDYLGRTYMHVPQDLDVSLNKEVGSITNYIPKKLIYTWRHHGGKPITALQLFPRSSHLGLAGSADGVVKIFDVYRGRELLRSYSGHNKAITDLSFCNDGTKFLSGGFDRKIRLWDTETGQCVNRFNIGKTPHVIKFNPSSENGHEFLAGLSDKRIVQYDTRAGNDTVQEYDRHLGPINTIEYIDENRRFMSTSDDRSLKVWEYGIPVEIKTISEPDMFALTKSAQHPNGKYVLYQCSDNSIVAYSCSGDKFRQHRKKAWRGHNTAGSAIGLTCSPDGQFVASGDTSGSVCFWDFKTCKLYSKLTADSAGGIINCVAWSEQETSKVFTAGAKGEIKLWD</sequence>
<evidence type="ECO:0000313" key="3">
    <source>
        <dbReference type="EMBL" id="EGS22264.1"/>
    </source>
</evidence>
<dbReference type="FunFam" id="2.130.10.10:FF:000191">
    <property type="entry name" value="mRNA splicing factor"/>
    <property type="match status" value="1"/>
</dbReference>
<dbReference type="EMDB" id="EMD-62841"/>
<dbReference type="Pfam" id="PF00400">
    <property type="entry name" value="WD40"/>
    <property type="match status" value="5"/>
</dbReference>
<dbReference type="PDB" id="9L5R">
    <property type="method" value="EM"/>
    <property type="resolution" value="2.80 A"/>
    <property type="chains" value="W=1-547"/>
</dbReference>
<dbReference type="EMDB" id="EMD-62843"/>
<evidence type="ECO:0000256" key="1">
    <source>
        <dbReference type="PROSITE-ProRule" id="PRU00221"/>
    </source>
</evidence>